<feature type="domain" description="Glycosyl transferase family 1" evidence="1">
    <location>
        <begin position="213"/>
        <end position="291"/>
    </location>
</feature>
<name>A0A551YM79_MICAE</name>
<evidence type="ECO:0000313" key="2">
    <source>
        <dbReference type="EMBL" id="TRT61989.1"/>
    </source>
</evidence>
<protein>
    <submittedName>
        <fullName evidence="2">Glycosyltransferase family 1 protein</fullName>
    </submittedName>
</protein>
<dbReference type="Pfam" id="PF00534">
    <property type="entry name" value="Glycos_transf_1"/>
    <property type="match status" value="1"/>
</dbReference>
<proteinExistence type="predicted"/>
<comment type="caution">
    <text evidence="2">The sequence shown here is derived from an EMBL/GenBank/DDBJ whole genome shotgun (WGS) entry which is preliminary data.</text>
</comment>
<dbReference type="SUPFAM" id="SSF53756">
    <property type="entry name" value="UDP-Glycosyltransferase/glycogen phosphorylase"/>
    <property type="match status" value="1"/>
</dbReference>
<keyword evidence="2" id="KW-0808">Transferase</keyword>
<dbReference type="InterPro" id="IPR001296">
    <property type="entry name" value="Glyco_trans_1"/>
</dbReference>
<gene>
    <name evidence="2" type="ORF">EWV85_01690</name>
</gene>
<dbReference type="Proteomes" id="UP000316443">
    <property type="component" value="Unassembled WGS sequence"/>
</dbReference>
<dbReference type="Gene3D" id="3.40.50.2000">
    <property type="entry name" value="Glycogen Phosphorylase B"/>
    <property type="match status" value="1"/>
</dbReference>
<evidence type="ECO:0000313" key="3">
    <source>
        <dbReference type="Proteomes" id="UP000316443"/>
    </source>
</evidence>
<reference evidence="2 3" key="1">
    <citation type="submission" date="2019-01" db="EMBL/GenBank/DDBJ databases">
        <title>Coherence of Microcystis species and biogeography revealed through population genomics.</title>
        <authorList>
            <person name="Perez-Carrascal O.M."/>
            <person name="Terrat Y."/>
            <person name="Giani A."/>
            <person name="Fortin N."/>
            <person name="Tromas N."/>
            <person name="Shapiro B.J."/>
        </authorList>
    </citation>
    <scope>NUCLEOTIDE SEQUENCE [LARGE SCALE GENOMIC DNA]</scope>
    <source>
        <strain evidence="2">Ma_QC_C_20070703_M131</strain>
    </source>
</reference>
<organism evidence="2 3">
    <name type="scientific">Microcystis aeruginosa Ma_QC_C_20070703_M131</name>
    <dbReference type="NCBI Taxonomy" id="2486263"/>
    <lineage>
        <taxon>Bacteria</taxon>
        <taxon>Bacillati</taxon>
        <taxon>Cyanobacteriota</taxon>
        <taxon>Cyanophyceae</taxon>
        <taxon>Oscillatoriophycideae</taxon>
        <taxon>Chroococcales</taxon>
        <taxon>Microcystaceae</taxon>
        <taxon>Microcystis</taxon>
    </lineage>
</organism>
<dbReference type="AlphaFoldDB" id="A0A551YM79"/>
<dbReference type="EMBL" id="SFCA01000020">
    <property type="protein sequence ID" value="TRT61989.1"/>
    <property type="molecule type" value="Genomic_DNA"/>
</dbReference>
<sequence length="433" mass="49736">MLKLSWFSPLLPAKTDIAHYTMRLLPALLSRCDLELWTTDKDFDPTISQIAKVNFYDSEQLDWAKLCQTDLIVYNIGNNHEFHQDIWLVSQRCPGLVILHDLKLQGLFTGIYRSNQQREDYLNKMLYYYGADAQVIGRLFEEGQISEKFVVEKFPLTPLALANARGVVCHSRYAYQQLLGINYLPTSYIPLPYAVPTGHSHSSTSRISETIHRLIVFGYLGTNRRLEVILEALASFPRRSELCLDIYGQVWDADYIQQRIQDLELTELVQIRGFVPEEELEQALDQADLAFNLRYPTMGEASASQLRIWSHSLPSFVTPVGWYEGLSPDTVIPIRLDHELEDIHYHLQGYLDNPDPYKSVGIAGRNRLAEHHSPETCAEQLVEFAQEVLKAPLFPTMQYLMDRTVPEIRKWTPENCPTATLQGLAKAVHFLTY</sequence>
<evidence type="ECO:0000259" key="1">
    <source>
        <dbReference type="Pfam" id="PF00534"/>
    </source>
</evidence>
<dbReference type="GO" id="GO:0016757">
    <property type="term" value="F:glycosyltransferase activity"/>
    <property type="evidence" value="ECO:0007669"/>
    <property type="project" value="InterPro"/>
</dbReference>
<accession>A0A551YM79</accession>